<evidence type="ECO:0000313" key="2">
    <source>
        <dbReference type="EMBL" id="KAG2445760.1"/>
    </source>
</evidence>
<evidence type="ECO:0000256" key="1">
    <source>
        <dbReference type="SAM" id="MobiDB-lite"/>
    </source>
</evidence>
<evidence type="ECO:0000313" key="3">
    <source>
        <dbReference type="Proteomes" id="UP000650467"/>
    </source>
</evidence>
<feature type="region of interest" description="Disordered" evidence="1">
    <location>
        <begin position="35"/>
        <end position="88"/>
    </location>
</feature>
<feature type="region of interest" description="Disordered" evidence="1">
    <location>
        <begin position="367"/>
        <end position="398"/>
    </location>
</feature>
<feature type="compositionally biased region" description="Low complexity" evidence="1">
    <location>
        <begin position="35"/>
        <end position="59"/>
    </location>
</feature>
<dbReference type="PANTHER" id="PTHR40237">
    <property type="entry name" value="LD44813P"/>
    <property type="match status" value="1"/>
</dbReference>
<dbReference type="OrthoDB" id="544715at2759"/>
<name>A0A836B2G8_CHLIN</name>
<feature type="region of interest" description="Disordered" evidence="1">
    <location>
        <begin position="241"/>
        <end position="276"/>
    </location>
</feature>
<dbReference type="AlphaFoldDB" id="A0A836B2G8"/>
<dbReference type="EMBL" id="JAEHOC010000001">
    <property type="protein sequence ID" value="KAG2445760.1"/>
    <property type="molecule type" value="Genomic_DNA"/>
</dbReference>
<sequence>MDTKAVTRAAKHQEDVEAAQVRERARLAALRLEQEAAAAAAGGSGTGTTTTTAPAPGAAAAGGAGGGSSSSSSGGGGGGGGAGASGVPELERDELGAHFIAAEVAEVRAKLPREGQRERLRSATPDSVQVVISASRVRCVLLKAFFPAGYPATPLALELEALAAPPPGSSSGSSGSVRLSPVLVAKLQAALEAEARKHAGGRQVLHAVHWLSDCLHANRLAAAYDEIQVLRSAAAAAAADPAASTSSSTTGSNSSNSSSTTSSSNNSNSSSSPSSASGLGCSLELKAVKEKSGVVEVVLRAGAYFLDLRCVLPEAYPDAGVELHTAATNLPADLLTSSLAGAADLVRRLAEPPPALVRVEVARAGAGTGGGSGSSSAASSASATPQRRRGGGGGQQTLHSEAKAAALAAAAQEGAAAREAARAAAAAAHEPRPSLWPAVCYMGSRCVGLLCEGRCVACGKWLLPRDPAQLEQVPAGMRLLRLVTCGHFFHHKCIEGLLAEPPFGRDGCPVSGCGERISHHRLVTEPQVLEARWAGRQARRREIEDAASILGL</sequence>
<comment type="caution">
    <text evidence="2">The sequence shown here is derived from an EMBL/GenBank/DDBJ whole genome shotgun (WGS) entry which is preliminary data.</text>
</comment>
<feature type="compositionally biased region" description="Gly residues" evidence="1">
    <location>
        <begin position="60"/>
        <end position="84"/>
    </location>
</feature>
<accession>A0A836B2G8</accession>
<dbReference type="Proteomes" id="UP000650467">
    <property type="component" value="Unassembled WGS sequence"/>
</dbReference>
<keyword evidence="3" id="KW-1185">Reference proteome</keyword>
<dbReference type="PANTHER" id="PTHR40237:SF1">
    <property type="entry name" value="LD44813P"/>
    <property type="match status" value="1"/>
</dbReference>
<proteinExistence type="predicted"/>
<feature type="compositionally biased region" description="Low complexity" evidence="1">
    <location>
        <begin position="374"/>
        <end position="384"/>
    </location>
</feature>
<protein>
    <recommendedName>
        <fullName evidence="4">RWD domain-containing protein</fullName>
    </recommendedName>
</protein>
<reference evidence="2" key="1">
    <citation type="journal article" date="2020" name="bioRxiv">
        <title>Comparative genomics of Chlamydomonas.</title>
        <authorList>
            <person name="Craig R.J."/>
            <person name="Hasan A.R."/>
            <person name="Ness R.W."/>
            <person name="Keightley P.D."/>
        </authorList>
    </citation>
    <scope>NUCLEOTIDE SEQUENCE</scope>
    <source>
        <strain evidence="2">SAG 7.73</strain>
    </source>
</reference>
<gene>
    <name evidence="2" type="ORF">HXX76_000365</name>
</gene>
<organism evidence="2 3">
    <name type="scientific">Chlamydomonas incerta</name>
    <dbReference type="NCBI Taxonomy" id="51695"/>
    <lineage>
        <taxon>Eukaryota</taxon>
        <taxon>Viridiplantae</taxon>
        <taxon>Chlorophyta</taxon>
        <taxon>core chlorophytes</taxon>
        <taxon>Chlorophyceae</taxon>
        <taxon>CS clade</taxon>
        <taxon>Chlamydomonadales</taxon>
        <taxon>Chlamydomonadaceae</taxon>
        <taxon>Chlamydomonas</taxon>
    </lineage>
</organism>
<evidence type="ECO:0008006" key="4">
    <source>
        <dbReference type="Google" id="ProtNLM"/>
    </source>
</evidence>